<dbReference type="EMBL" id="OX365700">
    <property type="protein sequence ID" value="CAI4033400.1"/>
    <property type="molecule type" value="Genomic_DNA"/>
</dbReference>
<name>A0AA86N2B8_9BACT</name>
<keyword evidence="1" id="KW-0812">Transmembrane</keyword>
<proteinExistence type="predicted"/>
<gene>
    <name evidence="2" type="ORF">DNFV4_03836</name>
</gene>
<dbReference type="AlphaFoldDB" id="A0AA86N2B8"/>
<reference evidence="2" key="1">
    <citation type="submission" date="2022-10" db="EMBL/GenBank/DDBJ databases">
        <authorList>
            <person name="Koch H."/>
        </authorList>
    </citation>
    <scope>NUCLEOTIDE SEQUENCE</scope>
    <source>
        <strain evidence="2">DNF</strain>
    </source>
</reference>
<dbReference type="Proteomes" id="UP001179121">
    <property type="component" value="Chromosome"/>
</dbReference>
<evidence type="ECO:0000256" key="1">
    <source>
        <dbReference type="SAM" id="Phobius"/>
    </source>
</evidence>
<evidence type="ECO:0000313" key="3">
    <source>
        <dbReference type="Proteomes" id="UP001179121"/>
    </source>
</evidence>
<evidence type="ECO:0000313" key="2">
    <source>
        <dbReference type="EMBL" id="CAI4033400.1"/>
    </source>
</evidence>
<keyword evidence="1" id="KW-1133">Transmembrane helix</keyword>
<accession>A0AA86N2B8</accession>
<sequence length="105" mass="11125">MTMRGFALTLPKAGIWAIGVAYFSLTVWMHLWALEAGIPRPGEPHSPHHQVCTWIGTSGEAGLVACSPPTRPISLVSLSPAGPLPQPVLPVVPKTVQARAPPFLS</sequence>
<organism evidence="2 3">
    <name type="scientific">Nitrospira tepida</name>
    <dbReference type="NCBI Taxonomy" id="2973512"/>
    <lineage>
        <taxon>Bacteria</taxon>
        <taxon>Pseudomonadati</taxon>
        <taxon>Nitrospirota</taxon>
        <taxon>Nitrospiria</taxon>
        <taxon>Nitrospirales</taxon>
        <taxon>Nitrospiraceae</taxon>
        <taxon>Nitrospira</taxon>
    </lineage>
</organism>
<keyword evidence="1" id="KW-0472">Membrane</keyword>
<feature type="transmembrane region" description="Helical" evidence="1">
    <location>
        <begin position="13"/>
        <end position="34"/>
    </location>
</feature>
<dbReference type="KEGG" id="nti:DNFV4_03836"/>
<protein>
    <submittedName>
        <fullName evidence="2">Uncharacterized protein</fullName>
    </submittedName>
</protein>
<keyword evidence="3" id="KW-1185">Reference proteome</keyword>